<evidence type="ECO:0000313" key="3">
    <source>
        <dbReference type="Proteomes" id="UP001174677"/>
    </source>
</evidence>
<feature type="signal peptide" evidence="1">
    <location>
        <begin position="1"/>
        <end position="28"/>
    </location>
</feature>
<protein>
    <submittedName>
        <fullName evidence="2">Uncharacterized protein</fullName>
    </submittedName>
</protein>
<feature type="chain" id="PRO_5045475611" evidence="1">
    <location>
        <begin position="29"/>
        <end position="89"/>
    </location>
</feature>
<name>A0ABQ9MH31_HEVBR</name>
<proteinExistence type="predicted"/>
<reference evidence="2" key="1">
    <citation type="journal article" date="2023" name="Plant Biotechnol. J.">
        <title>Chromosome-level wild Hevea brasiliensis genome provides new tools for genomic-assisted breeding and valuable loci to elevate rubber yield.</title>
        <authorList>
            <person name="Cheng H."/>
            <person name="Song X."/>
            <person name="Hu Y."/>
            <person name="Wu T."/>
            <person name="Yang Q."/>
            <person name="An Z."/>
            <person name="Feng S."/>
            <person name="Deng Z."/>
            <person name="Wu W."/>
            <person name="Zeng X."/>
            <person name="Tu M."/>
            <person name="Wang X."/>
            <person name="Huang H."/>
        </authorList>
    </citation>
    <scope>NUCLEOTIDE SEQUENCE</scope>
    <source>
        <strain evidence="2">MT/VB/25A 57/8</strain>
    </source>
</reference>
<sequence length="89" mass="9447">MAASSKIKGVVIVMVLLIVNITSQASCARLLVDGSLSTSEQRIVLPEVGIISPTEEQLIGKYRPLLLNLLPRGPVPPSGPSKRTNNSVN</sequence>
<keyword evidence="1" id="KW-0732">Signal</keyword>
<gene>
    <name evidence="2" type="ORF">P3X46_007994</name>
</gene>
<evidence type="ECO:0000256" key="1">
    <source>
        <dbReference type="SAM" id="SignalP"/>
    </source>
</evidence>
<organism evidence="2 3">
    <name type="scientific">Hevea brasiliensis</name>
    <name type="common">Para rubber tree</name>
    <name type="synonym">Siphonia brasiliensis</name>
    <dbReference type="NCBI Taxonomy" id="3981"/>
    <lineage>
        <taxon>Eukaryota</taxon>
        <taxon>Viridiplantae</taxon>
        <taxon>Streptophyta</taxon>
        <taxon>Embryophyta</taxon>
        <taxon>Tracheophyta</taxon>
        <taxon>Spermatophyta</taxon>
        <taxon>Magnoliopsida</taxon>
        <taxon>eudicotyledons</taxon>
        <taxon>Gunneridae</taxon>
        <taxon>Pentapetalae</taxon>
        <taxon>rosids</taxon>
        <taxon>fabids</taxon>
        <taxon>Malpighiales</taxon>
        <taxon>Euphorbiaceae</taxon>
        <taxon>Crotonoideae</taxon>
        <taxon>Micrandreae</taxon>
        <taxon>Hevea</taxon>
    </lineage>
</organism>
<dbReference type="EMBL" id="JARPOI010000005">
    <property type="protein sequence ID" value="KAJ9179644.1"/>
    <property type="molecule type" value="Genomic_DNA"/>
</dbReference>
<keyword evidence="3" id="KW-1185">Reference proteome</keyword>
<evidence type="ECO:0000313" key="2">
    <source>
        <dbReference type="EMBL" id="KAJ9179644.1"/>
    </source>
</evidence>
<comment type="caution">
    <text evidence="2">The sequence shown here is derived from an EMBL/GenBank/DDBJ whole genome shotgun (WGS) entry which is preliminary data.</text>
</comment>
<dbReference type="Proteomes" id="UP001174677">
    <property type="component" value="Chromosome 5"/>
</dbReference>
<accession>A0ABQ9MH31</accession>